<evidence type="ECO:0000313" key="4">
    <source>
        <dbReference type="Proteomes" id="UP001209570"/>
    </source>
</evidence>
<dbReference type="EMBL" id="JAKCXM010000422">
    <property type="protein sequence ID" value="KAJ0394274.1"/>
    <property type="molecule type" value="Genomic_DNA"/>
</dbReference>
<gene>
    <name evidence="3" type="ORF">P43SY_000575</name>
</gene>
<keyword evidence="4" id="KW-1185">Reference proteome</keyword>
<feature type="chain" id="PRO_5041943005" evidence="2">
    <location>
        <begin position="26"/>
        <end position="115"/>
    </location>
</feature>
<name>A0AAD5LD18_PYTIN</name>
<comment type="caution">
    <text evidence="3">The sequence shown here is derived from an EMBL/GenBank/DDBJ whole genome shotgun (WGS) entry which is preliminary data.</text>
</comment>
<proteinExistence type="predicted"/>
<feature type="compositionally biased region" description="Gly residues" evidence="1">
    <location>
        <begin position="63"/>
        <end position="115"/>
    </location>
</feature>
<dbReference type="Proteomes" id="UP001209570">
    <property type="component" value="Unassembled WGS sequence"/>
</dbReference>
<evidence type="ECO:0000256" key="1">
    <source>
        <dbReference type="SAM" id="MobiDB-lite"/>
    </source>
</evidence>
<protein>
    <submittedName>
        <fullName evidence="3">Uncharacterized protein</fullName>
    </submittedName>
</protein>
<evidence type="ECO:0000256" key="2">
    <source>
        <dbReference type="SAM" id="SignalP"/>
    </source>
</evidence>
<sequence>MKTVGVVCGALAAFALCTSIQGVTADQSNLIRREADVPAPVQEATGTVEKAKTASDKEQHEWGWGGGWGRPGWGGGWGRPGWGWGGGWGRPGWGGGWGRPGWGWGGGWGRPGWGW</sequence>
<accession>A0AAD5LD18</accession>
<dbReference type="AlphaFoldDB" id="A0AAD5LD18"/>
<organism evidence="3 4">
    <name type="scientific">Pythium insidiosum</name>
    <name type="common">Pythiosis disease agent</name>
    <dbReference type="NCBI Taxonomy" id="114742"/>
    <lineage>
        <taxon>Eukaryota</taxon>
        <taxon>Sar</taxon>
        <taxon>Stramenopiles</taxon>
        <taxon>Oomycota</taxon>
        <taxon>Peronosporomycetes</taxon>
        <taxon>Pythiales</taxon>
        <taxon>Pythiaceae</taxon>
        <taxon>Pythium</taxon>
    </lineage>
</organism>
<feature type="signal peptide" evidence="2">
    <location>
        <begin position="1"/>
        <end position="25"/>
    </location>
</feature>
<feature type="compositionally biased region" description="Basic and acidic residues" evidence="1">
    <location>
        <begin position="49"/>
        <end position="61"/>
    </location>
</feature>
<keyword evidence="2" id="KW-0732">Signal</keyword>
<evidence type="ECO:0000313" key="3">
    <source>
        <dbReference type="EMBL" id="KAJ0394274.1"/>
    </source>
</evidence>
<feature type="region of interest" description="Disordered" evidence="1">
    <location>
        <begin position="36"/>
        <end position="115"/>
    </location>
</feature>
<reference evidence="3" key="1">
    <citation type="submission" date="2021-12" db="EMBL/GenBank/DDBJ databases">
        <title>Prjna785345.</title>
        <authorList>
            <person name="Rujirawat T."/>
            <person name="Krajaejun T."/>
        </authorList>
    </citation>
    <scope>NUCLEOTIDE SEQUENCE</scope>
    <source>
        <strain evidence="3">Pi057C3</strain>
    </source>
</reference>